<keyword evidence="3" id="KW-1185">Reference proteome</keyword>
<dbReference type="Proteomes" id="UP001596407">
    <property type="component" value="Unassembled WGS sequence"/>
</dbReference>
<gene>
    <name evidence="2" type="ORF">ACFQJ6_17870</name>
</gene>
<comment type="caution">
    <text evidence="2">The sequence shown here is derived from an EMBL/GenBank/DDBJ whole genome shotgun (WGS) entry which is preliminary data.</text>
</comment>
<organism evidence="2 3">
    <name type="scientific">Halorussus caseinilyticus</name>
    <dbReference type="NCBI Taxonomy" id="3034025"/>
    <lineage>
        <taxon>Archaea</taxon>
        <taxon>Methanobacteriati</taxon>
        <taxon>Methanobacteriota</taxon>
        <taxon>Stenosarchaea group</taxon>
        <taxon>Halobacteria</taxon>
        <taxon>Halobacteriales</taxon>
        <taxon>Haladaptataceae</taxon>
        <taxon>Halorussus</taxon>
    </lineage>
</organism>
<accession>A0ABD5WSG9</accession>
<evidence type="ECO:0000313" key="3">
    <source>
        <dbReference type="Proteomes" id="UP001596407"/>
    </source>
</evidence>
<proteinExistence type="predicted"/>
<evidence type="ECO:0000256" key="1">
    <source>
        <dbReference type="SAM" id="MobiDB-lite"/>
    </source>
</evidence>
<feature type="region of interest" description="Disordered" evidence="1">
    <location>
        <begin position="92"/>
        <end position="136"/>
    </location>
</feature>
<dbReference type="AlphaFoldDB" id="A0ABD5WSG9"/>
<dbReference type="InterPro" id="IPR055927">
    <property type="entry name" value="DUF7504"/>
</dbReference>
<reference evidence="2 3" key="1">
    <citation type="journal article" date="2019" name="Int. J. Syst. Evol. Microbiol.">
        <title>The Global Catalogue of Microorganisms (GCM) 10K type strain sequencing project: providing services to taxonomists for standard genome sequencing and annotation.</title>
        <authorList>
            <consortium name="The Broad Institute Genomics Platform"/>
            <consortium name="The Broad Institute Genome Sequencing Center for Infectious Disease"/>
            <person name="Wu L."/>
            <person name="Ma J."/>
        </authorList>
    </citation>
    <scope>NUCLEOTIDE SEQUENCE [LARGE SCALE GENOMIC DNA]</scope>
    <source>
        <strain evidence="2 3">DT72</strain>
    </source>
</reference>
<sequence>MSVGDANLTGLRTELGEAMREFCSQSYRPAEVRVTVDSLAPLLDHYEFDVVRRFLRAVGERVYDCDAMAHYVLPRSYDSEWCRRLRPEFDAVVEPGPHPRTPRPKNRLTTRPTSRTPERGHTTPKSAGTSRSPIPRCRGFRFETRRYSATGVL</sequence>
<dbReference type="EMBL" id="JBHSZH010000005">
    <property type="protein sequence ID" value="MFC7081690.1"/>
    <property type="molecule type" value="Genomic_DNA"/>
</dbReference>
<name>A0ABD5WSG9_9EURY</name>
<dbReference type="Pfam" id="PF24336">
    <property type="entry name" value="DUF7504"/>
    <property type="match status" value="1"/>
</dbReference>
<feature type="compositionally biased region" description="Polar residues" evidence="1">
    <location>
        <begin position="123"/>
        <end position="132"/>
    </location>
</feature>
<dbReference type="RefSeq" id="WP_382210126.1">
    <property type="nucleotide sequence ID" value="NZ_JBHSZH010000005.1"/>
</dbReference>
<protein>
    <submittedName>
        <fullName evidence="2">Uncharacterized protein</fullName>
    </submittedName>
</protein>
<evidence type="ECO:0000313" key="2">
    <source>
        <dbReference type="EMBL" id="MFC7081690.1"/>
    </source>
</evidence>